<evidence type="ECO:0000256" key="2">
    <source>
        <dbReference type="ARBA" id="ARBA00022737"/>
    </source>
</evidence>
<keyword evidence="8" id="KW-1185">Reference proteome</keyword>
<dbReference type="PANTHER" id="PTHR13555">
    <property type="entry name" value="C2H2 ZINC FINGER CGI-62-RELATED"/>
    <property type="match status" value="1"/>
</dbReference>
<keyword evidence="1" id="KW-0479">Metal-binding</keyword>
<evidence type="ECO:0000256" key="5">
    <source>
        <dbReference type="PROSITE-ProRule" id="PRU01371"/>
    </source>
</evidence>
<dbReference type="Pfam" id="PF13913">
    <property type="entry name" value="zf-C2HC_2"/>
    <property type="match status" value="4"/>
</dbReference>
<keyword evidence="2" id="KW-0677">Repeat</keyword>
<accession>A0ABQ9Y2U2</accession>
<protein>
    <submittedName>
        <fullName evidence="7">Zinc finger protein</fullName>
    </submittedName>
</protein>
<keyword evidence="3 5" id="KW-0863">Zinc-finger</keyword>
<organism evidence="7 8">
    <name type="scientific">Blattamonas nauphoetae</name>
    <dbReference type="NCBI Taxonomy" id="2049346"/>
    <lineage>
        <taxon>Eukaryota</taxon>
        <taxon>Metamonada</taxon>
        <taxon>Preaxostyla</taxon>
        <taxon>Oxymonadida</taxon>
        <taxon>Blattamonas</taxon>
    </lineage>
</organism>
<dbReference type="InterPro" id="IPR026319">
    <property type="entry name" value="ZC2HC1A/B-like"/>
</dbReference>
<dbReference type="EMBL" id="JARBJD010000041">
    <property type="protein sequence ID" value="KAK2958047.1"/>
    <property type="molecule type" value="Genomic_DNA"/>
</dbReference>
<proteinExistence type="predicted"/>
<dbReference type="InterPro" id="IPR049899">
    <property type="entry name" value="Znf_C2HC_C3H"/>
</dbReference>
<name>A0ABQ9Y2U2_9EUKA</name>
<evidence type="ECO:0000313" key="7">
    <source>
        <dbReference type="EMBL" id="KAK2958047.1"/>
    </source>
</evidence>
<keyword evidence="4" id="KW-0862">Zinc</keyword>
<dbReference type="Proteomes" id="UP001281761">
    <property type="component" value="Unassembled WGS sequence"/>
</dbReference>
<evidence type="ECO:0000256" key="1">
    <source>
        <dbReference type="ARBA" id="ARBA00022723"/>
    </source>
</evidence>
<evidence type="ECO:0000256" key="4">
    <source>
        <dbReference type="ARBA" id="ARBA00022833"/>
    </source>
</evidence>
<dbReference type="Gene3D" id="3.30.160.60">
    <property type="entry name" value="Classic Zinc Finger"/>
    <property type="match status" value="2"/>
</dbReference>
<dbReference type="PROSITE" id="PS52027">
    <property type="entry name" value="ZF_C2HC_C3H"/>
    <property type="match status" value="1"/>
</dbReference>
<feature type="domain" description="C2HC/C3H-type" evidence="6">
    <location>
        <begin position="80"/>
        <end position="109"/>
    </location>
</feature>
<sequence>MSGRATALYCYICGLQYGTAGLPKHLNSCPEKYANEQKFLPKALQEKAPDPPKAERPTSLKDQTACKKWNTEAYDISRIAMNDCPYCQRKFASDRVVKHVQSCSKKPAGADDITVEKKTVTSKPKLFICGICGREYGTASIEKHMNSCIVQFRNDQAKVPASARREEPDLKALLEDIKKIKEDGKVTSKEIQAQRENATNMWKESLAKCPNCERTFESEVLEKHLKGCKSTTSYTVASIKK</sequence>
<evidence type="ECO:0000259" key="6">
    <source>
        <dbReference type="PROSITE" id="PS52027"/>
    </source>
</evidence>
<evidence type="ECO:0000313" key="8">
    <source>
        <dbReference type="Proteomes" id="UP001281761"/>
    </source>
</evidence>
<reference evidence="7 8" key="1">
    <citation type="journal article" date="2022" name="bioRxiv">
        <title>Genomics of Preaxostyla Flagellates Illuminates Evolutionary Transitions and the Path Towards Mitochondrial Loss.</title>
        <authorList>
            <person name="Novak L.V.F."/>
            <person name="Treitli S.C."/>
            <person name="Pyrih J."/>
            <person name="Halakuc P."/>
            <person name="Pipaliya S.V."/>
            <person name="Vacek V."/>
            <person name="Brzon O."/>
            <person name="Soukal P."/>
            <person name="Eme L."/>
            <person name="Dacks J.B."/>
            <person name="Karnkowska A."/>
            <person name="Elias M."/>
            <person name="Hampl V."/>
        </authorList>
    </citation>
    <scope>NUCLEOTIDE SEQUENCE [LARGE SCALE GENOMIC DNA]</scope>
    <source>
        <strain evidence="7">NAU3</strain>
        <tissue evidence="7">Gut</tissue>
    </source>
</reference>
<dbReference type="PANTHER" id="PTHR13555:SF68">
    <property type="entry name" value="ZINC FINGER PROTEIN 474"/>
    <property type="match status" value="1"/>
</dbReference>
<comment type="caution">
    <text evidence="7">The sequence shown here is derived from an EMBL/GenBank/DDBJ whole genome shotgun (WGS) entry which is preliminary data.</text>
</comment>
<gene>
    <name evidence="7" type="ORF">BLNAU_6973</name>
</gene>
<evidence type="ECO:0000256" key="3">
    <source>
        <dbReference type="ARBA" id="ARBA00022771"/>
    </source>
</evidence>